<dbReference type="Gene3D" id="2.60.40.10">
    <property type="entry name" value="Immunoglobulins"/>
    <property type="match status" value="1"/>
</dbReference>
<gene>
    <name evidence="3" type="ORF">ENS31_12470</name>
</gene>
<comment type="caution">
    <text evidence="3">The sequence shown here is derived from an EMBL/GenBank/DDBJ whole genome shotgun (WGS) entry which is preliminary data.</text>
</comment>
<evidence type="ECO:0000259" key="2">
    <source>
        <dbReference type="Pfam" id="PF18962"/>
    </source>
</evidence>
<sequence>MKKLILILFLIAPLSFSQLLLEENFDYGTADNPDITTLALSWSRHSGTQGPVYVAAGLNYSGYPSSGIGGAVSFTNGSSGVNDGDIHRRFSDSVTIAQNIYTFFMVNLASARNTADYAFHVGPYTIGTTFRGRVFFRNFGSGYVVGLSKSTETRTEDSSVVFNFNQTYLFVLKYIFNPAAADDDQCVLYAYDNTFPLTEPGSPILTIGPIGTGVGSDPANIGAVAIRQGTNTPTGKVDGIRIATSWESIVPVELTSFNASITGTNVLLKWTTATEINNSGFDIERRTQNSEWKKIGFVSGAGTTSEKQSYVFSDKNLNRGKYQYRLKQIDFDGTFEYSKTVEVEIVSPSKFELTQNYPNPFNPTTSISFTIPQAGNVKLAVYNLLGQEVAVLVNEFRDAGTYDVEFNASNLNSGVYLYKLEANGSTFTKKMTLLK</sequence>
<dbReference type="Pfam" id="PF18962">
    <property type="entry name" value="Por_Secre_tail"/>
    <property type="match status" value="1"/>
</dbReference>
<evidence type="ECO:0000256" key="1">
    <source>
        <dbReference type="SAM" id="SignalP"/>
    </source>
</evidence>
<dbReference type="Gene3D" id="2.60.40.4070">
    <property type="match status" value="1"/>
</dbReference>
<dbReference type="EMBL" id="DSUJ01000011">
    <property type="protein sequence ID" value="HFI92323.1"/>
    <property type="molecule type" value="Genomic_DNA"/>
</dbReference>
<dbReference type="AlphaFoldDB" id="A0A7V2ZLS7"/>
<keyword evidence="1" id="KW-0732">Signal</keyword>
<reference evidence="3" key="1">
    <citation type="journal article" date="2020" name="mSystems">
        <title>Genome- and Community-Level Interaction Insights into Carbon Utilization and Element Cycling Functions of Hydrothermarchaeota in Hydrothermal Sediment.</title>
        <authorList>
            <person name="Zhou Z."/>
            <person name="Liu Y."/>
            <person name="Xu W."/>
            <person name="Pan J."/>
            <person name="Luo Z.H."/>
            <person name="Li M."/>
        </authorList>
    </citation>
    <scope>NUCLEOTIDE SEQUENCE [LARGE SCALE GENOMIC DNA]</scope>
    <source>
        <strain evidence="3">SpSt-479</strain>
    </source>
</reference>
<evidence type="ECO:0000313" key="3">
    <source>
        <dbReference type="EMBL" id="HFI92323.1"/>
    </source>
</evidence>
<feature type="domain" description="Secretion system C-terminal sorting" evidence="2">
    <location>
        <begin position="357"/>
        <end position="431"/>
    </location>
</feature>
<dbReference type="InterPro" id="IPR013783">
    <property type="entry name" value="Ig-like_fold"/>
</dbReference>
<dbReference type="InterPro" id="IPR026444">
    <property type="entry name" value="Secre_tail"/>
</dbReference>
<feature type="chain" id="PRO_5030987140" evidence="1">
    <location>
        <begin position="22"/>
        <end position="435"/>
    </location>
</feature>
<proteinExistence type="predicted"/>
<name>A0A7V2ZLS7_9BACT</name>
<protein>
    <submittedName>
        <fullName evidence="3">T9SS type A sorting domain-containing protein</fullName>
    </submittedName>
</protein>
<organism evidence="3">
    <name type="scientific">Ignavibacterium album</name>
    <dbReference type="NCBI Taxonomy" id="591197"/>
    <lineage>
        <taxon>Bacteria</taxon>
        <taxon>Pseudomonadati</taxon>
        <taxon>Ignavibacteriota</taxon>
        <taxon>Ignavibacteria</taxon>
        <taxon>Ignavibacteriales</taxon>
        <taxon>Ignavibacteriaceae</taxon>
        <taxon>Ignavibacterium</taxon>
    </lineage>
</organism>
<accession>A0A7V2ZLS7</accession>
<dbReference type="NCBIfam" id="TIGR04183">
    <property type="entry name" value="Por_Secre_tail"/>
    <property type="match status" value="1"/>
</dbReference>
<feature type="signal peptide" evidence="1">
    <location>
        <begin position="1"/>
        <end position="21"/>
    </location>
</feature>